<dbReference type="PROSITE" id="PS00137">
    <property type="entry name" value="SUBTILASE_HIS"/>
    <property type="match status" value="1"/>
</dbReference>
<evidence type="ECO:0000256" key="23">
    <source>
        <dbReference type="ARBA" id="ARBA00023145"/>
    </source>
</evidence>
<feature type="repeat" description="LDL-receptor class B" evidence="34">
    <location>
        <begin position="448"/>
        <end position="490"/>
    </location>
</feature>
<dbReference type="PROSITE" id="PS01186">
    <property type="entry name" value="EGF_2"/>
    <property type="match status" value="1"/>
</dbReference>
<dbReference type="FunFam" id="3.40.50.200:FF:000008">
    <property type="entry name" value="Membrane-bound transcription factor site-1 protease preproprotein"/>
    <property type="match status" value="1"/>
</dbReference>
<dbReference type="InterPro" id="IPR000033">
    <property type="entry name" value="LDLR_classB_rpt"/>
</dbReference>
<feature type="repeat" description="LDL-receptor class B" evidence="34">
    <location>
        <begin position="713"/>
        <end position="755"/>
    </location>
</feature>
<keyword evidence="14 35" id="KW-0378">Hydrolase</keyword>
<dbReference type="Pfam" id="PF00057">
    <property type="entry name" value="Ldl_recept_a"/>
    <property type="match status" value="1"/>
</dbReference>
<comment type="caution">
    <text evidence="39">The sequence shown here is derived from an EMBL/GenBank/DDBJ whole genome shotgun (WGS) entry which is preliminary data.</text>
</comment>
<evidence type="ECO:0000256" key="14">
    <source>
        <dbReference type="ARBA" id="ARBA00022801"/>
    </source>
</evidence>
<dbReference type="GO" id="GO:0008203">
    <property type="term" value="P:cholesterol metabolic process"/>
    <property type="evidence" value="ECO:0007669"/>
    <property type="project" value="UniProtKB-KW"/>
</dbReference>
<sequence length="2738" mass="311244">MCGQAESVLRVCEVAIAQQVGRLLVASIQPYLIYANRKEIRKFDETNIQQQTLNINKRQNTSVITENLEDAVSIDFDYDQRIIFWSDIGFEAISGLQLNNSHVFYVITTGIISPDGLACDWITKKIYWADSDTNRIEVSHYNGSYRRVLFWENLDQPRAIVLVPMDGIMFWSDWGYMPKIERASMDGNNMTRQIIVNKDIQWPNGLAVDYSGKRLYWVDAKMAQISSVDYDGRNRLAISCGNVMHPFSLTIFDDGLFWTDWGTKNVHYCNTSTGFNKQILINSMKSYNDPSASINDAKKPMGISIFDQSRQPQSASQCQINNGNCSHLCLLSSLPPNHYSCACPTGIKLMEDGKTCFSSPEKMLIVARRNDIRRISLDTKDFTSVILPIRPIKHATVIDYDPVEGRVYWADDEYRVIKRAMLNGTFHETIISTEVHHPDGIAIDWVARNIYWTDAGTNRIEVARLNGSSRTILLNEGLEKLRAIVVHPEKGIMFWSDWGNKAKIERAALDGSDRVVIVNTSITWPNGLAIDYELSNIYWCDAKRDTIEMARFDGTNRKIIWKDEENSHRFGFTVFEHWVYWSDWQRRSVERVLKLTGQGRESIAEQLPDLMGIKAVWVNGDPNQQPLLNPCAVNNGNCSHLCFNRPHYDYVCACPTGYELTNDHRTCTVSEAFFVLLRRNDIRRVGFESNRFDFVPISGLQSAISFDVHVQTNRIYWIDSKAKTISRSLINGSNPETLIHLELETPTSLAIDWIANQIYWTDTELKRIEVARVDGSYRRILYHEQRKMPHSLALDPVAGFLFWSDWSSTGKIERSFLDGEERVTIAVGVGHATSLTLDHESKRIYWITNSSSIMTCSYDGSSRSILLPDGKTKPSSLVLFNESLYFLDRESQTIESIRKDQPERREIVKQNELLSTTTDLLLFHSLYQKGWNFCAVNNGGCQHLCFVKPHKAKSTIANNVHCSCATHYRLDDERNCLQPETFLLFSHRNEVTRFLFDSEQTKNDFQDVTIAIPHTKHIKAIAYDQYDHSIYWIDNKAQTIRRTNANKSGDRLNEIIVQMDGLIDLVIDSYARILFWTSSKTNSINATRLIGLPTEIGSFYFSNVDLPRLLAYHHRQNLLFWTNEPNMNDPSWKYPQIERISMQTMIRTTVVYGNSSQIIAIAVDQEMDLLLWSHRSASKIEYSDLDGKRRSILYEEPNIHPIALATYSRFLFWIEKDRKSIEKLPLDLNMGRNKQTIFSKLSSLTDLISVPLMKKNSSNLFCVTENHGCSHMCMILHNGENNNSADDMAKCGCPKGLVLAADDKQCIEPVKCDAGKFSCSNGIHCIDSIFRCNGSPDCLDNSDEINCPKCGTNQFTCMKNVLSHEELICLDNERLCDGHNDCYDGHDEICCMDRFRCSSHHCLTAHQLCDGKKDCIDGDDEDAMICKLYPEKTSFETKSSYSVIVVMILLVCFIIFLFYHCKRCFGRKNDKDMNDILMTEQRSSMIPNSTFGGNGINSINGIGGTRHNRNPHRLNNNGSLLHEKNVDHCNTLTSTTTISCLDTLPNDTRKLAQTTTVDMGPSMCHPTIQTKLLVETNIGSSNSSSTPGGSYPFETINPPPSPATERSQSAYSSHSSSLFVPRTRSRSKNGGMLSIGVNNNNGNKQPNRRHKKSRWNKNSQRGPPPTPCGTDVYDDLEPTSVKYVFYDNAQSEIEDYRPPPPTPRHYFSDNKFIITYKHYYNLPTRLRFIEHVLNRSNIIDNSHWSLITRSNQASTYPSDFDLLRLSSSAVKNDAIDLLLRHSSIKHIVPQRKVVRNLKYVNISSNSDEYVGRQLSWQNSFSYEDSVVHHNRRLLRAIPRQITSILQADILWKMGITGAGVKVAVFDTGLAKTHKHFKKVKERTNWTNERTFDDGLGHGTFVAGVITSRKECLGFAPDAELHVFRVFTNNQVSYTSWFLDAFNYAILKKINVLNLSIGGPDFMDRPFVDKVWELTANNVIMVSAIGNDGPLYGTLNNPADQMDVIGVGGINFDDQIARFSSRGMTTWELPAGYGRVKPDIVTYGASVRGSNINNGCRVLSGTSVASPVVAGAITLLMSGVLHLGNIINPASMKQSLISSAFRLPNVPIFEQGAGKLDLVNAFQVLRSYRPQASLHPSYLDFTECPYMWPYCTQPLYHTMMPQTINVTILNGMSVTGNIVERPRWHPYLPQHGNYLDVAITYSEILWPWSGWIAIHISVSSEARNWEGIAQGHVSLTVETPLSESKEENLKSELIFPIKVKIIATPPRKKRILWDQYHNLRYPPGYFPRDNLNVKNDPLDWNADHIHTNFRDMYQHLRSNGYYIEVLGQSYNCFDSKNYGTLLIVDTEEEFFPDEIEKLRLDFQEGLSVIIFADWYNVSVMEKVKFFDENTRQWWLPVTGGANIPALNNLLAPWGIGLGDQVFEGSFKIGSHEMYYASGTSIVKYPPNDFILLSRQLNDQGHELLHNEKVKPIDVPILGLYGSSLGSKRNGTKNSSGQLVIYGDSNCLDSAHMKRDCFWMLDAMLQFTNTGQKPSFVDEIQSSKSNHSDPKNGDINIHPGRMDGNQLYRYSKVIDQNGHYHSILKCVRYPPEEPNPLNTTASADLFKPQKLLSLDISDSRILDAPIMGNSNELTMNKDDSADVVDAGDSHDETFEHYDVLSWSNSRMSGLFSGSKFMRVSTESDMNYLSHLYTALMFVLIIVLVIYLARHRLSFIMGKGRKRRTRVTLKRLLRQGPIRTM</sequence>
<evidence type="ECO:0000256" key="3">
    <source>
        <dbReference type="ARBA" id="ARBA00004194"/>
    </source>
</evidence>
<dbReference type="PANTHER" id="PTHR46513:SF41">
    <property type="entry name" value="LOW-DENSITY LIPOPROTEIN RECEPTOR-RELATED PROTEIN"/>
    <property type="match status" value="1"/>
</dbReference>
<dbReference type="Pfam" id="PF00058">
    <property type="entry name" value="Ldl_recept_b"/>
    <property type="match status" value="6"/>
</dbReference>
<dbReference type="FunFam" id="2.120.10.30:FF:000001">
    <property type="entry name" value="Low-density lipoprotein receptor-related protein 6"/>
    <property type="match status" value="1"/>
</dbReference>
<evidence type="ECO:0000256" key="25">
    <source>
        <dbReference type="ARBA" id="ARBA00023166"/>
    </source>
</evidence>
<feature type="transmembrane region" description="Helical" evidence="37">
    <location>
        <begin position="1440"/>
        <end position="1459"/>
    </location>
</feature>
<dbReference type="GO" id="GO:0005886">
    <property type="term" value="C:plasma membrane"/>
    <property type="evidence" value="ECO:0007669"/>
    <property type="project" value="UniProtKB-SubCell"/>
</dbReference>
<feature type="repeat" description="LDL-receptor class B" evidence="34">
    <location>
        <begin position="124"/>
        <end position="166"/>
    </location>
</feature>
<feature type="transmembrane region" description="Helical" evidence="37">
    <location>
        <begin position="2685"/>
        <end position="2706"/>
    </location>
</feature>
<evidence type="ECO:0000256" key="36">
    <source>
        <dbReference type="SAM" id="MobiDB-lite"/>
    </source>
</evidence>
<keyword evidence="20" id="KW-0333">Golgi apparatus</keyword>
<dbReference type="Proteomes" id="UP001142055">
    <property type="component" value="Chromosome 2"/>
</dbReference>
<proteinExistence type="inferred from homology"/>
<dbReference type="GO" id="GO:0006508">
    <property type="term" value="P:proteolysis"/>
    <property type="evidence" value="ECO:0007669"/>
    <property type="project" value="UniProtKB-KW"/>
</dbReference>
<dbReference type="InterPro" id="IPR034185">
    <property type="entry name" value="Site-1_peptidase_cat_dom"/>
</dbReference>
<evidence type="ECO:0000256" key="37">
    <source>
        <dbReference type="SAM" id="Phobius"/>
    </source>
</evidence>
<dbReference type="Pfam" id="PF23001">
    <property type="entry name" value="MBTP1_N"/>
    <property type="match status" value="1"/>
</dbReference>
<keyword evidence="23" id="KW-0865">Zymogen</keyword>
<keyword evidence="27" id="KW-0325">Glycoprotein</keyword>
<evidence type="ECO:0000256" key="22">
    <source>
        <dbReference type="ARBA" id="ARBA00023136"/>
    </source>
</evidence>
<feature type="repeat" description="LDL-receptor class B" evidence="34">
    <location>
        <begin position="491"/>
        <end position="534"/>
    </location>
</feature>
<feature type="compositionally biased region" description="Low complexity" evidence="36">
    <location>
        <begin position="1579"/>
        <end position="1590"/>
    </location>
</feature>
<evidence type="ECO:0000256" key="11">
    <source>
        <dbReference type="ARBA" id="ARBA00022692"/>
    </source>
</evidence>
<feature type="disulfide bond" evidence="33">
    <location>
        <begin position="1390"/>
        <end position="1402"/>
    </location>
</feature>
<keyword evidence="25" id="KW-1207">Sterol metabolism</keyword>
<evidence type="ECO:0000256" key="15">
    <source>
        <dbReference type="ARBA" id="ARBA00022813"/>
    </source>
</evidence>
<evidence type="ECO:0000313" key="40">
    <source>
        <dbReference type="Proteomes" id="UP001142055"/>
    </source>
</evidence>
<dbReference type="CDD" id="cd00112">
    <property type="entry name" value="LDLa"/>
    <property type="match status" value="3"/>
</dbReference>
<comment type="cofactor">
    <cofactor evidence="1">
        <name>Ca(2+)</name>
        <dbReference type="ChEBI" id="CHEBI:29108"/>
    </cofactor>
</comment>
<evidence type="ECO:0000256" key="24">
    <source>
        <dbReference type="ARBA" id="ARBA00023157"/>
    </source>
</evidence>
<dbReference type="InterPro" id="IPR000742">
    <property type="entry name" value="EGF"/>
</dbReference>
<dbReference type="FunFam" id="2.120.10.30:FF:000008">
    <property type="entry name" value="Low-density lipoprotein receptor-related protein 4"/>
    <property type="match status" value="1"/>
</dbReference>
<evidence type="ECO:0000256" key="28">
    <source>
        <dbReference type="ARBA" id="ARBA00023221"/>
    </source>
</evidence>
<dbReference type="PROSITE" id="PS51120">
    <property type="entry name" value="LDLRB"/>
    <property type="match status" value="11"/>
</dbReference>
<feature type="repeat" description="LDL-receptor class B" evidence="34">
    <location>
        <begin position="799"/>
        <end position="841"/>
    </location>
</feature>
<dbReference type="GO" id="GO:0005789">
    <property type="term" value="C:endoplasmic reticulum membrane"/>
    <property type="evidence" value="ECO:0007669"/>
    <property type="project" value="UniProtKB-SubCell"/>
</dbReference>
<dbReference type="SUPFAM" id="SSF57196">
    <property type="entry name" value="EGF/Laminin"/>
    <property type="match status" value="2"/>
</dbReference>
<comment type="caution">
    <text evidence="33">Lacks conserved residue(s) required for the propagation of feature annotation.</text>
</comment>
<gene>
    <name evidence="39" type="ORF">RDWZM_006784</name>
</gene>
<keyword evidence="15" id="KW-0068">Autocatalytic cleavage</keyword>
<evidence type="ECO:0000256" key="10">
    <source>
        <dbReference type="ARBA" id="ARBA00022670"/>
    </source>
</evidence>
<keyword evidence="7" id="KW-0153">Cholesterol metabolism</keyword>
<evidence type="ECO:0000256" key="33">
    <source>
        <dbReference type="PROSITE-ProRule" id="PRU00124"/>
    </source>
</evidence>
<feature type="repeat" description="LDL-receptor class B" evidence="34">
    <location>
        <begin position="405"/>
        <end position="447"/>
    </location>
</feature>
<dbReference type="Pfam" id="PF23090">
    <property type="entry name" value="MBTPS1_4th"/>
    <property type="match status" value="1"/>
</dbReference>
<dbReference type="InterPro" id="IPR002172">
    <property type="entry name" value="LDrepeatLR_classA_rpt"/>
</dbReference>
<accession>A0A9Q0M8G4</accession>
<dbReference type="OMA" id="NASHCEN"/>
<dbReference type="SMART" id="SM00192">
    <property type="entry name" value="LDLa"/>
    <property type="match status" value="3"/>
</dbReference>
<dbReference type="PRINTS" id="PR00261">
    <property type="entry name" value="LDLRECEPTOR"/>
</dbReference>
<evidence type="ECO:0000256" key="12">
    <source>
        <dbReference type="ARBA" id="ARBA00022729"/>
    </source>
</evidence>
<dbReference type="Pfam" id="PF23094">
    <property type="entry name" value="MBTPS1_3rd"/>
    <property type="match status" value="1"/>
</dbReference>
<evidence type="ECO:0000256" key="20">
    <source>
        <dbReference type="ARBA" id="ARBA00023034"/>
    </source>
</evidence>
<dbReference type="InterPro" id="IPR057060">
    <property type="entry name" value="MBTPS1_3rd"/>
</dbReference>
<evidence type="ECO:0000256" key="34">
    <source>
        <dbReference type="PROSITE-ProRule" id="PRU00461"/>
    </source>
</evidence>
<keyword evidence="10 35" id="KW-0645">Protease</keyword>
<dbReference type="InterPro" id="IPR000209">
    <property type="entry name" value="Peptidase_S8/S53_dom"/>
</dbReference>
<keyword evidence="28" id="KW-0753">Steroid metabolism</keyword>
<evidence type="ECO:0000256" key="9">
    <source>
        <dbReference type="ARBA" id="ARBA00022583"/>
    </source>
</evidence>
<keyword evidence="21" id="KW-0443">Lipid metabolism</keyword>
<keyword evidence="6" id="KW-0245">EGF-like domain</keyword>
<dbReference type="GO" id="GO:0004252">
    <property type="term" value="F:serine-type endopeptidase activity"/>
    <property type="evidence" value="ECO:0007669"/>
    <property type="project" value="UniProtKB-UniRule"/>
</dbReference>
<feature type="repeat" description="LDL-receptor class B" evidence="34">
    <location>
        <begin position="535"/>
        <end position="578"/>
    </location>
</feature>
<feature type="active site" description="Charge relay system" evidence="35">
    <location>
        <position position="2062"/>
    </location>
</feature>
<evidence type="ECO:0000256" key="1">
    <source>
        <dbReference type="ARBA" id="ARBA00001913"/>
    </source>
</evidence>
<feature type="compositionally biased region" description="Low complexity" evidence="36">
    <location>
        <begin position="1607"/>
        <end position="1617"/>
    </location>
</feature>
<evidence type="ECO:0000256" key="32">
    <source>
        <dbReference type="ARBA" id="ARBA00081324"/>
    </source>
</evidence>
<dbReference type="CDD" id="cd07479">
    <property type="entry name" value="Peptidases_S8_SKI-1_like"/>
    <property type="match status" value="1"/>
</dbReference>
<evidence type="ECO:0000256" key="7">
    <source>
        <dbReference type="ARBA" id="ARBA00022548"/>
    </source>
</evidence>
<dbReference type="GO" id="GO:0000139">
    <property type="term" value="C:Golgi membrane"/>
    <property type="evidence" value="ECO:0007669"/>
    <property type="project" value="UniProtKB-SubCell"/>
</dbReference>
<feature type="repeat" description="LDL-receptor class B" evidence="34">
    <location>
        <begin position="167"/>
        <end position="212"/>
    </location>
</feature>
<keyword evidence="18" id="KW-0106">Calcium</keyword>
<keyword evidence="26" id="KW-0675">Receptor</keyword>
<feature type="repeat" description="LDL-receptor class B" evidence="34">
    <location>
        <begin position="756"/>
        <end position="798"/>
    </location>
</feature>
<dbReference type="InterPro" id="IPR050778">
    <property type="entry name" value="Cueball_EGF_LRP_Nidogen"/>
</dbReference>
<feature type="repeat" description="LDL-receptor class B" evidence="34">
    <location>
        <begin position="213"/>
        <end position="255"/>
    </location>
</feature>
<reference evidence="39" key="1">
    <citation type="submission" date="2022-12" db="EMBL/GenBank/DDBJ databases">
        <title>Genome assemblies of Blomia tropicalis.</title>
        <authorList>
            <person name="Cui Y."/>
        </authorList>
    </citation>
    <scope>NUCLEOTIDE SEQUENCE</scope>
    <source>
        <tissue evidence="39">Adult mites</tissue>
    </source>
</reference>
<dbReference type="PROSITE" id="PS01209">
    <property type="entry name" value="LDLRA_1"/>
    <property type="match status" value="1"/>
</dbReference>
<evidence type="ECO:0000256" key="27">
    <source>
        <dbReference type="ARBA" id="ARBA00023180"/>
    </source>
</evidence>
<feature type="domain" description="EGF-like" evidence="38">
    <location>
        <begin position="652"/>
        <end position="667"/>
    </location>
</feature>
<evidence type="ECO:0000256" key="4">
    <source>
        <dbReference type="ARBA" id="ARBA00004251"/>
    </source>
</evidence>
<evidence type="ECO:0000256" key="17">
    <source>
        <dbReference type="ARBA" id="ARBA00022825"/>
    </source>
</evidence>
<keyword evidence="11 37" id="KW-0812">Transmembrane</keyword>
<dbReference type="FunFam" id="2.120.10.30:FF:000241">
    <property type="entry name" value="Low-density lipoprotein receptor-related protein 6"/>
    <property type="match status" value="1"/>
</dbReference>
<comment type="catalytic activity">
    <reaction evidence="29">
        <text>Processes precursors containing basic and hydrophobic/aliphatic residues at P4 and P2, respectively, with a relatively relaxed acceptance of amino acids at P1 and P3.</text>
        <dbReference type="EC" id="3.4.21.112"/>
    </reaction>
</comment>
<dbReference type="SUPFAM" id="SSF57424">
    <property type="entry name" value="LDL receptor-like module"/>
    <property type="match status" value="2"/>
</dbReference>
<dbReference type="Gene3D" id="4.10.400.10">
    <property type="entry name" value="Low-density Lipoprotein Receptor"/>
    <property type="match status" value="3"/>
</dbReference>
<dbReference type="InterPro" id="IPR023415">
    <property type="entry name" value="LDLR_class-A_CS"/>
</dbReference>
<keyword evidence="5" id="KW-1003">Cell membrane</keyword>
<evidence type="ECO:0000256" key="16">
    <source>
        <dbReference type="ARBA" id="ARBA00022824"/>
    </source>
</evidence>
<dbReference type="InterPro" id="IPR055143">
    <property type="entry name" value="MBTP1_N"/>
</dbReference>
<evidence type="ECO:0000256" key="35">
    <source>
        <dbReference type="PROSITE-ProRule" id="PRU01240"/>
    </source>
</evidence>
<feature type="disulfide bond" evidence="33">
    <location>
        <begin position="1332"/>
        <end position="1347"/>
    </location>
</feature>
<feature type="active site" description="Charge relay system" evidence="35">
    <location>
        <position position="1897"/>
    </location>
</feature>
<keyword evidence="13" id="KW-0677">Repeat</keyword>
<dbReference type="InterPro" id="IPR036055">
    <property type="entry name" value="LDL_receptor-like_sf"/>
</dbReference>
<dbReference type="SMART" id="SM00135">
    <property type="entry name" value="LY"/>
    <property type="match status" value="19"/>
</dbReference>
<keyword evidence="19 37" id="KW-1133">Transmembrane helix</keyword>
<evidence type="ECO:0000256" key="31">
    <source>
        <dbReference type="ARBA" id="ARBA00067283"/>
    </source>
</evidence>
<dbReference type="PROSITE" id="PS00138">
    <property type="entry name" value="SUBTILASE_SER"/>
    <property type="match status" value="1"/>
</dbReference>
<dbReference type="EC" id="3.4.21.112" evidence="30"/>
<evidence type="ECO:0000256" key="18">
    <source>
        <dbReference type="ARBA" id="ARBA00022837"/>
    </source>
</evidence>
<dbReference type="InterPro" id="IPR022398">
    <property type="entry name" value="Peptidase_S8_His-AS"/>
</dbReference>
<keyword evidence="24 33" id="KW-1015">Disulfide bond</keyword>
<name>A0A9Q0M8G4_BLOTA</name>
<dbReference type="InterPro" id="IPR036852">
    <property type="entry name" value="Peptidase_S8/S53_dom_sf"/>
</dbReference>
<feature type="disulfide bond" evidence="33">
    <location>
        <begin position="1376"/>
        <end position="1391"/>
    </location>
</feature>
<evidence type="ECO:0000256" key="26">
    <source>
        <dbReference type="ARBA" id="ARBA00023170"/>
    </source>
</evidence>
<feature type="active site" description="Charge relay system" evidence="35">
    <location>
        <position position="1866"/>
    </location>
</feature>
<dbReference type="GO" id="GO:0006897">
    <property type="term" value="P:endocytosis"/>
    <property type="evidence" value="ECO:0007669"/>
    <property type="project" value="UniProtKB-KW"/>
</dbReference>
<dbReference type="PROSITE" id="PS50068">
    <property type="entry name" value="LDLRA_2"/>
    <property type="match status" value="3"/>
</dbReference>
<dbReference type="InterPro" id="IPR057032">
    <property type="entry name" value="MBTPS1_4th"/>
</dbReference>
<evidence type="ECO:0000256" key="8">
    <source>
        <dbReference type="ARBA" id="ARBA00022553"/>
    </source>
</evidence>
<comment type="subcellular location">
    <subcellularLocation>
        <location evidence="4">Cell membrane</location>
        <topology evidence="4">Single-pass type I membrane protein</topology>
    </subcellularLocation>
    <subcellularLocation>
        <location evidence="2">Endoplasmic reticulum membrane</location>
        <topology evidence="2">Single-pass type I membrane protein</topology>
    </subcellularLocation>
    <subcellularLocation>
        <location evidence="3">Golgi apparatus membrane</location>
        <topology evidence="3">Single-pass membrane protein</topology>
    </subcellularLocation>
</comment>
<evidence type="ECO:0000259" key="38">
    <source>
        <dbReference type="PROSITE" id="PS01186"/>
    </source>
</evidence>
<dbReference type="Pfam" id="PF14670">
    <property type="entry name" value="FXa_inhibition"/>
    <property type="match status" value="2"/>
</dbReference>
<feature type="region of interest" description="Disordered" evidence="36">
    <location>
        <begin position="1578"/>
        <end position="1673"/>
    </location>
</feature>
<dbReference type="Gene3D" id="3.40.50.200">
    <property type="entry name" value="Peptidase S8/S53 domain"/>
    <property type="match status" value="1"/>
</dbReference>
<evidence type="ECO:0000256" key="30">
    <source>
        <dbReference type="ARBA" id="ARBA00066596"/>
    </source>
</evidence>
<dbReference type="SUPFAM" id="SSF63825">
    <property type="entry name" value="YWTD domain"/>
    <property type="match status" value="4"/>
</dbReference>
<feature type="transmembrane region" description="Helical" evidence="37">
    <location>
        <begin position="2063"/>
        <end position="2083"/>
    </location>
</feature>
<comment type="similarity">
    <text evidence="35">Belongs to the peptidase S8 family.</text>
</comment>
<evidence type="ECO:0000256" key="2">
    <source>
        <dbReference type="ARBA" id="ARBA00004115"/>
    </source>
</evidence>
<evidence type="ECO:0000256" key="21">
    <source>
        <dbReference type="ARBA" id="ARBA00023098"/>
    </source>
</evidence>
<feature type="compositionally biased region" description="Basic residues" evidence="36">
    <location>
        <begin position="1646"/>
        <end position="1655"/>
    </location>
</feature>
<keyword evidence="16" id="KW-0256">Endoplasmic reticulum</keyword>
<feature type="disulfide bond" evidence="33">
    <location>
        <begin position="1397"/>
        <end position="1415"/>
    </location>
</feature>
<dbReference type="PROSITE" id="PS51892">
    <property type="entry name" value="SUBTILASE"/>
    <property type="match status" value="1"/>
</dbReference>
<dbReference type="SUPFAM" id="SSF52743">
    <property type="entry name" value="Subtilisin-like"/>
    <property type="match status" value="1"/>
</dbReference>
<dbReference type="InterPro" id="IPR011042">
    <property type="entry name" value="6-blade_b-propeller_TolB-like"/>
</dbReference>
<keyword evidence="9" id="KW-0254">Endocytosis</keyword>
<feature type="repeat" description="LDL-receptor class B" evidence="34">
    <location>
        <begin position="81"/>
        <end position="123"/>
    </location>
</feature>
<keyword evidence="22 37" id="KW-0472">Membrane</keyword>
<dbReference type="Gene3D" id="2.120.10.30">
    <property type="entry name" value="TolB, C-terminal domain"/>
    <property type="match status" value="4"/>
</dbReference>
<keyword evidence="12" id="KW-0732">Signal</keyword>
<keyword evidence="40" id="KW-1185">Reference proteome</keyword>
<evidence type="ECO:0000256" key="29">
    <source>
        <dbReference type="ARBA" id="ARBA00050826"/>
    </source>
</evidence>
<keyword evidence="17 35" id="KW-0720">Serine protease</keyword>
<dbReference type="Pfam" id="PF00082">
    <property type="entry name" value="Peptidase_S8"/>
    <property type="match status" value="1"/>
</dbReference>
<protein>
    <recommendedName>
        <fullName evidence="31">Membrane-bound transcription factor site-1 protease</fullName>
        <ecNumber evidence="30">3.4.21.112</ecNumber>
    </recommendedName>
    <alternativeName>
        <fullName evidence="32">Endopeptidase S1P</fullName>
    </alternativeName>
</protein>
<dbReference type="InterPro" id="IPR023828">
    <property type="entry name" value="Peptidase_S8_Ser-AS"/>
</dbReference>
<dbReference type="EMBL" id="JAPWDV010000002">
    <property type="protein sequence ID" value="KAJ6220972.1"/>
    <property type="molecule type" value="Genomic_DNA"/>
</dbReference>
<dbReference type="PANTHER" id="PTHR46513">
    <property type="entry name" value="VITELLOGENIN RECEPTOR-LIKE PROTEIN-RELATED-RELATED"/>
    <property type="match status" value="1"/>
</dbReference>
<evidence type="ECO:0000313" key="39">
    <source>
        <dbReference type="EMBL" id="KAJ6220972.1"/>
    </source>
</evidence>
<keyword evidence="8" id="KW-0597">Phosphoprotein</keyword>
<evidence type="ECO:0000256" key="13">
    <source>
        <dbReference type="ARBA" id="ARBA00022737"/>
    </source>
</evidence>
<dbReference type="SMART" id="SM00181">
    <property type="entry name" value="EGF"/>
    <property type="match status" value="4"/>
</dbReference>
<organism evidence="39 40">
    <name type="scientific">Blomia tropicalis</name>
    <name type="common">Mite</name>
    <dbReference type="NCBI Taxonomy" id="40697"/>
    <lineage>
        <taxon>Eukaryota</taxon>
        <taxon>Metazoa</taxon>
        <taxon>Ecdysozoa</taxon>
        <taxon>Arthropoda</taxon>
        <taxon>Chelicerata</taxon>
        <taxon>Arachnida</taxon>
        <taxon>Acari</taxon>
        <taxon>Acariformes</taxon>
        <taxon>Sarcoptiformes</taxon>
        <taxon>Astigmata</taxon>
        <taxon>Glycyphagoidea</taxon>
        <taxon>Echimyopodidae</taxon>
        <taxon>Blomia</taxon>
    </lineage>
</organism>
<evidence type="ECO:0000256" key="19">
    <source>
        <dbReference type="ARBA" id="ARBA00022989"/>
    </source>
</evidence>
<evidence type="ECO:0000256" key="5">
    <source>
        <dbReference type="ARBA" id="ARBA00022475"/>
    </source>
</evidence>
<evidence type="ECO:0000256" key="6">
    <source>
        <dbReference type="ARBA" id="ARBA00022536"/>
    </source>
</evidence>